<feature type="region of interest" description="Disordered" evidence="1">
    <location>
        <begin position="371"/>
        <end position="619"/>
    </location>
</feature>
<feature type="region of interest" description="Disordered" evidence="1">
    <location>
        <begin position="308"/>
        <end position="349"/>
    </location>
</feature>
<reference evidence="3 4" key="1">
    <citation type="submission" date="2024-01" db="EMBL/GenBank/DDBJ databases">
        <title>Comparative genomics of Cryptococcus and Kwoniella reveals pathogenesis evolution and contrasting modes of karyotype evolution via chromosome fusion or intercentromeric recombination.</title>
        <authorList>
            <person name="Coelho M.A."/>
            <person name="David-Palma M."/>
            <person name="Shea T."/>
            <person name="Bowers K."/>
            <person name="McGinley-Smith S."/>
            <person name="Mohammad A.W."/>
            <person name="Gnirke A."/>
            <person name="Yurkov A.M."/>
            <person name="Nowrousian M."/>
            <person name="Sun S."/>
            <person name="Cuomo C.A."/>
            <person name="Heitman J."/>
        </authorList>
    </citation>
    <scope>NUCLEOTIDE SEQUENCE [LARGE SCALE GENOMIC DNA]</scope>
    <source>
        <strain evidence="3">CBS 11374</strain>
    </source>
</reference>
<feature type="compositionally biased region" description="Basic and acidic residues" evidence="1">
    <location>
        <begin position="430"/>
        <end position="467"/>
    </location>
</feature>
<feature type="compositionally biased region" description="Pro residues" evidence="1">
    <location>
        <begin position="371"/>
        <end position="382"/>
    </location>
</feature>
<dbReference type="GeneID" id="87957049"/>
<sequence length="780" mass="84413">MADLKEFDKLLSVTVTAPRLSGSKVQKLASLSSELVAEDHHIVTTFFKLNASLPPASQSRISSLYVFDAMARGARSEVNKGIGAQVRKERGKGTQAGLLLKLEGVVDSWIEGMLEDGKGGVWTEGKEKTKKIVDIWSKASTFPKHCLDRLSSKIVNAAPQAGPSTTPVPLDNIGRSESDRSVTKGQGSTTPPYPPAPPSTGVASTIQPGGLPPELAKLLGIAQPANSTPNTNSPIHGNPTSNTGSTPGPVIPNLDLAAILASVNKAQPMSQQILSPNQSQPSFQQPQPQPQQQQQPINIPNLANLASLLPPNIFSPSNQPQPQPQPQAQLHNQSPASIHNFGQAGPSNNILNSAQNAALAKFASLAQAGAPPLPLTTPPPSGLPMRSPQNGYTNFPMAENPHTPRNDFGLPRRSPQKGFTNLPTAVPEGMRAEPMRGPPPRERSHVRRESQDSNWDRRGSHDNDIRGRGGMSGRGSGRPRSRSPDRDRDQRFDRPTDNGWGGRRNDSNSSSNPNRGRGGFTGSNFNDHNKFQPNHTNHTQNYNQNQNQKQDQNQQFHRNDNFSTGLPSNVNLPPNPSLPPHMGLPTNRSLTNNGGLPPRPTIQPSSHGPSGRAPPPAWMEERSVPASDLIQASNGKQEIEAGEEDMALDESDDEQRPDFIKPTIQHHPSTGDLRNDHTQNYHSQQQQQQQQQEPQQQQQQQHQQQGRALASGQGLTLDSFPITTFDPSSPDSWVQLAEAWKNSMGRDPNQMELMAFLAGGMMGGNGKEENGMSAGQMGGY</sequence>
<dbReference type="RefSeq" id="XP_062792684.1">
    <property type="nucleotide sequence ID" value="XM_062936633.1"/>
</dbReference>
<feature type="compositionally biased region" description="Acidic residues" evidence="1">
    <location>
        <begin position="643"/>
        <end position="653"/>
    </location>
</feature>
<evidence type="ECO:0000313" key="3">
    <source>
        <dbReference type="EMBL" id="WRT67944.1"/>
    </source>
</evidence>
<feature type="compositionally biased region" description="Low complexity" evidence="1">
    <location>
        <begin position="684"/>
        <end position="705"/>
    </location>
</feature>
<dbReference type="Proteomes" id="UP001329825">
    <property type="component" value="Chromosome 6"/>
</dbReference>
<feature type="compositionally biased region" description="Basic and acidic residues" evidence="1">
    <location>
        <begin position="482"/>
        <end position="496"/>
    </location>
</feature>
<keyword evidence="4" id="KW-1185">Reference proteome</keyword>
<dbReference type="InterPro" id="IPR008942">
    <property type="entry name" value="ENTH_VHS"/>
</dbReference>
<dbReference type="EMBL" id="CP141886">
    <property type="protein sequence ID" value="WRT67944.1"/>
    <property type="molecule type" value="Genomic_DNA"/>
</dbReference>
<evidence type="ECO:0000256" key="1">
    <source>
        <dbReference type="SAM" id="MobiDB-lite"/>
    </source>
</evidence>
<organism evidence="3 4">
    <name type="scientific">Kwoniella shivajii</name>
    <dbReference type="NCBI Taxonomy" id="564305"/>
    <lineage>
        <taxon>Eukaryota</taxon>
        <taxon>Fungi</taxon>
        <taxon>Dikarya</taxon>
        <taxon>Basidiomycota</taxon>
        <taxon>Agaricomycotina</taxon>
        <taxon>Tremellomycetes</taxon>
        <taxon>Tremellales</taxon>
        <taxon>Cryptococcaceae</taxon>
        <taxon>Kwoniella</taxon>
    </lineage>
</organism>
<accession>A0ABZ1D1P9</accession>
<name>A0ABZ1D1P9_9TREE</name>
<dbReference type="InterPro" id="IPR006569">
    <property type="entry name" value="CID_dom"/>
</dbReference>
<feature type="region of interest" description="Disordered" evidence="1">
    <location>
        <begin position="643"/>
        <end position="715"/>
    </location>
</feature>
<feature type="compositionally biased region" description="Low complexity" evidence="1">
    <location>
        <begin position="532"/>
        <end position="555"/>
    </location>
</feature>
<feature type="compositionally biased region" description="Polar residues" evidence="1">
    <location>
        <begin position="224"/>
        <end position="246"/>
    </location>
</feature>
<feature type="region of interest" description="Disordered" evidence="1">
    <location>
        <begin position="158"/>
        <end position="250"/>
    </location>
</feature>
<feature type="region of interest" description="Disordered" evidence="1">
    <location>
        <begin position="269"/>
        <end position="295"/>
    </location>
</feature>
<feature type="compositionally biased region" description="Low complexity" evidence="1">
    <location>
        <begin position="308"/>
        <end position="318"/>
    </location>
</feature>
<proteinExistence type="predicted"/>
<evidence type="ECO:0000259" key="2">
    <source>
        <dbReference type="PROSITE" id="PS51391"/>
    </source>
</evidence>
<feature type="domain" description="CID" evidence="2">
    <location>
        <begin position="1"/>
        <end position="158"/>
    </location>
</feature>
<protein>
    <recommendedName>
        <fullName evidence="2">CID domain-containing protein</fullName>
    </recommendedName>
</protein>
<dbReference type="PROSITE" id="PS51391">
    <property type="entry name" value="CID"/>
    <property type="match status" value="1"/>
</dbReference>
<evidence type="ECO:0000313" key="4">
    <source>
        <dbReference type="Proteomes" id="UP001329825"/>
    </source>
</evidence>
<dbReference type="Gene3D" id="1.25.40.90">
    <property type="match status" value="1"/>
</dbReference>
<feature type="compositionally biased region" description="Low complexity" evidence="1">
    <location>
        <begin position="275"/>
        <end position="295"/>
    </location>
</feature>
<gene>
    <name evidence="3" type="ORF">IL334_004918</name>
</gene>